<dbReference type="AlphaFoldDB" id="A0A814X6S3"/>
<evidence type="ECO:0000313" key="12">
    <source>
        <dbReference type="EMBL" id="CAF3975861.1"/>
    </source>
</evidence>
<keyword evidence="8 10" id="KW-0206">Cytoskeleton</keyword>
<dbReference type="InterPro" id="IPR037177">
    <property type="entry name" value="DLC_sf"/>
</dbReference>
<accession>A0A814X6S3</accession>
<evidence type="ECO:0000313" key="11">
    <source>
        <dbReference type="EMBL" id="CAF1211958.1"/>
    </source>
</evidence>
<keyword evidence="6" id="KW-0509">mRNA transport</keyword>
<keyword evidence="13" id="KW-1185">Reference proteome</keyword>
<dbReference type="Proteomes" id="UP000663829">
    <property type="component" value="Unassembled WGS sequence"/>
</dbReference>
<keyword evidence="10" id="KW-0505">Motor protein</keyword>
<evidence type="ECO:0000256" key="7">
    <source>
        <dbReference type="ARBA" id="ARBA00022927"/>
    </source>
</evidence>
<evidence type="ECO:0000256" key="1">
    <source>
        <dbReference type="ARBA" id="ARBA00004123"/>
    </source>
</evidence>
<evidence type="ECO:0000256" key="10">
    <source>
        <dbReference type="RuleBase" id="RU365010"/>
    </source>
</evidence>
<dbReference type="OrthoDB" id="10033309at2759"/>
<dbReference type="InterPro" id="IPR001372">
    <property type="entry name" value="Dynein_light_chain_typ-1/2"/>
</dbReference>
<dbReference type="SUPFAM" id="SSF54648">
    <property type="entry name" value="DLC"/>
    <property type="match status" value="1"/>
</dbReference>
<dbReference type="EMBL" id="CAJOBC010008974">
    <property type="protein sequence ID" value="CAF3975861.1"/>
    <property type="molecule type" value="Genomic_DNA"/>
</dbReference>
<dbReference type="Pfam" id="PF01221">
    <property type="entry name" value="Dynein_light"/>
    <property type="match status" value="1"/>
</dbReference>
<dbReference type="GO" id="GO:0051028">
    <property type="term" value="P:mRNA transport"/>
    <property type="evidence" value="ECO:0007669"/>
    <property type="project" value="UniProtKB-KW"/>
</dbReference>
<keyword evidence="7" id="KW-0653">Protein transport</keyword>
<dbReference type="Proteomes" id="UP000681722">
    <property type="component" value="Unassembled WGS sequence"/>
</dbReference>
<dbReference type="SMART" id="SM01375">
    <property type="entry name" value="Dynein_light"/>
    <property type="match status" value="1"/>
</dbReference>
<evidence type="ECO:0000256" key="9">
    <source>
        <dbReference type="ARBA" id="ARBA00023242"/>
    </source>
</evidence>
<dbReference type="GO" id="GO:0005868">
    <property type="term" value="C:cytoplasmic dynein complex"/>
    <property type="evidence" value="ECO:0007669"/>
    <property type="project" value="TreeGrafter"/>
</dbReference>
<name>A0A814X6S3_9BILA</name>
<dbReference type="PANTHER" id="PTHR11886:SF35">
    <property type="entry name" value="DYNEIN LIGHT CHAIN"/>
    <property type="match status" value="1"/>
</dbReference>
<gene>
    <name evidence="11" type="ORF">GPM918_LOCUS24256</name>
    <name evidence="12" type="ORF">SRO942_LOCUS24252</name>
</gene>
<keyword evidence="10" id="KW-0243">Dynein</keyword>
<sequence length="89" mass="10192">MSSAAHVKISEMNSRMEQDALEAAREALSRATSEREVAQHIKQHFDQKYRPNNWSCIVGRNFGSYVSYAQDHFINFSVGPTDILLFRNS</sequence>
<evidence type="ECO:0000313" key="13">
    <source>
        <dbReference type="Proteomes" id="UP000663829"/>
    </source>
</evidence>
<organism evidence="11 13">
    <name type="scientific">Didymodactylos carnosus</name>
    <dbReference type="NCBI Taxonomy" id="1234261"/>
    <lineage>
        <taxon>Eukaryota</taxon>
        <taxon>Metazoa</taxon>
        <taxon>Spiralia</taxon>
        <taxon>Gnathifera</taxon>
        <taxon>Rotifera</taxon>
        <taxon>Eurotatoria</taxon>
        <taxon>Bdelloidea</taxon>
        <taxon>Philodinida</taxon>
        <taxon>Philodinidae</taxon>
        <taxon>Didymodactylos</taxon>
    </lineage>
</organism>
<dbReference type="EMBL" id="CAJNOQ010008975">
    <property type="protein sequence ID" value="CAF1211958.1"/>
    <property type="molecule type" value="Genomic_DNA"/>
</dbReference>
<dbReference type="GO" id="GO:0015031">
    <property type="term" value="P:protein transport"/>
    <property type="evidence" value="ECO:0007669"/>
    <property type="project" value="UniProtKB-KW"/>
</dbReference>
<proteinExistence type="inferred from homology"/>
<dbReference type="GO" id="GO:0005634">
    <property type="term" value="C:nucleus"/>
    <property type="evidence" value="ECO:0007669"/>
    <property type="project" value="UniProtKB-SubCell"/>
</dbReference>
<comment type="similarity">
    <text evidence="10">Belongs to the dynein light chain family.</text>
</comment>
<dbReference type="FunFam" id="3.30.740.10:FF:000005">
    <property type="entry name" value="Dynein light chain"/>
    <property type="match status" value="1"/>
</dbReference>
<protein>
    <recommendedName>
        <fullName evidence="10">Dynein light chain</fullName>
    </recommendedName>
</protein>
<keyword evidence="4 10" id="KW-0963">Cytoplasm</keyword>
<comment type="caution">
    <text evidence="11">The sequence shown here is derived from an EMBL/GenBank/DDBJ whole genome shotgun (WGS) entry which is preliminary data.</text>
</comment>
<evidence type="ECO:0000256" key="6">
    <source>
        <dbReference type="ARBA" id="ARBA00022816"/>
    </source>
</evidence>
<dbReference type="Gene3D" id="3.30.740.10">
    <property type="entry name" value="Protein Inhibitor Of Neuronal Nitric Oxide Synthase"/>
    <property type="match status" value="1"/>
</dbReference>
<evidence type="ECO:0000256" key="4">
    <source>
        <dbReference type="ARBA" id="ARBA00022490"/>
    </source>
</evidence>
<evidence type="ECO:0000256" key="8">
    <source>
        <dbReference type="ARBA" id="ARBA00023212"/>
    </source>
</evidence>
<keyword evidence="9" id="KW-0539">Nucleus</keyword>
<evidence type="ECO:0000256" key="2">
    <source>
        <dbReference type="ARBA" id="ARBA00004245"/>
    </source>
</evidence>
<dbReference type="GO" id="GO:0005874">
    <property type="term" value="C:microtubule"/>
    <property type="evidence" value="ECO:0007669"/>
    <property type="project" value="UniProtKB-KW"/>
</dbReference>
<reference evidence="11" key="1">
    <citation type="submission" date="2021-02" db="EMBL/GenBank/DDBJ databases">
        <authorList>
            <person name="Nowell W R."/>
        </authorList>
    </citation>
    <scope>NUCLEOTIDE SEQUENCE</scope>
</reference>
<evidence type="ECO:0000256" key="3">
    <source>
        <dbReference type="ARBA" id="ARBA00022448"/>
    </source>
</evidence>
<comment type="subcellular location">
    <subcellularLocation>
        <location evidence="2 10">Cytoplasm</location>
        <location evidence="2 10">Cytoskeleton</location>
    </subcellularLocation>
    <subcellularLocation>
        <location evidence="1">Nucleus</location>
    </subcellularLocation>
</comment>
<keyword evidence="5 10" id="KW-0493">Microtubule</keyword>
<evidence type="ECO:0000256" key="5">
    <source>
        <dbReference type="ARBA" id="ARBA00022701"/>
    </source>
</evidence>
<dbReference type="PANTHER" id="PTHR11886">
    <property type="entry name" value="DYNEIN LIGHT CHAIN"/>
    <property type="match status" value="1"/>
</dbReference>
<dbReference type="GO" id="GO:0007017">
    <property type="term" value="P:microtubule-based process"/>
    <property type="evidence" value="ECO:0007669"/>
    <property type="project" value="InterPro"/>
</dbReference>
<dbReference type="GO" id="GO:0045505">
    <property type="term" value="F:dynein intermediate chain binding"/>
    <property type="evidence" value="ECO:0007669"/>
    <property type="project" value="TreeGrafter"/>
</dbReference>
<keyword evidence="3" id="KW-0813">Transport</keyword>